<comment type="caution">
    <text evidence="6">The sequence shown here is derived from an EMBL/GenBank/DDBJ whole genome shotgun (WGS) entry which is preliminary data.</text>
</comment>
<dbReference type="PANTHER" id="PTHR34298">
    <property type="entry name" value="SEGREGATION AND CONDENSATION PROTEIN B"/>
    <property type="match status" value="1"/>
</dbReference>
<evidence type="ECO:0000256" key="3">
    <source>
        <dbReference type="ARBA" id="ARBA00022829"/>
    </source>
</evidence>
<evidence type="ECO:0000256" key="4">
    <source>
        <dbReference type="ARBA" id="ARBA00023306"/>
    </source>
</evidence>
<name>A0A3M8P9Z7_9BACL</name>
<dbReference type="OrthoDB" id="9806226at2"/>
<evidence type="ECO:0000313" key="7">
    <source>
        <dbReference type="Proteomes" id="UP000275473"/>
    </source>
</evidence>
<dbReference type="GO" id="GO:0006260">
    <property type="term" value="P:DNA replication"/>
    <property type="evidence" value="ECO:0007669"/>
    <property type="project" value="UniProtKB-UniRule"/>
</dbReference>
<keyword evidence="2 5" id="KW-0132">Cell division</keyword>
<evidence type="ECO:0000256" key="5">
    <source>
        <dbReference type="HAMAP-Rule" id="MF_01804"/>
    </source>
</evidence>
<dbReference type="Proteomes" id="UP000275473">
    <property type="component" value="Unassembled WGS sequence"/>
</dbReference>
<protein>
    <recommendedName>
        <fullName evidence="5">Segregation and condensation protein B</fullName>
    </recommendedName>
</protein>
<evidence type="ECO:0000256" key="1">
    <source>
        <dbReference type="ARBA" id="ARBA00022490"/>
    </source>
</evidence>
<keyword evidence="3 5" id="KW-0159">Chromosome partition</keyword>
<comment type="similarity">
    <text evidence="5">Belongs to the ScpB family.</text>
</comment>
<dbReference type="GO" id="GO:0005737">
    <property type="term" value="C:cytoplasm"/>
    <property type="evidence" value="ECO:0007669"/>
    <property type="project" value="UniProtKB-SubCell"/>
</dbReference>
<dbReference type="RefSeq" id="WP_123164234.1">
    <property type="nucleotide sequence ID" value="NZ_RIAX01000002.1"/>
</dbReference>
<dbReference type="InterPro" id="IPR036390">
    <property type="entry name" value="WH_DNA-bd_sf"/>
</dbReference>
<dbReference type="InterPro" id="IPR036388">
    <property type="entry name" value="WH-like_DNA-bd_sf"/>
</dbReference>
<sequence length="197" mass="21764">MKTTLSSKIEALLFVAGDDGMTMKQLQFLTEAEEQEIKEALKGMAERYGDAASGITVKEMAGVYQLATKKQVADTIQKLAENPTPQALSQASLEVLAIVAYKQPLTRLEIEDLRGVKSEKPLHTLTAKGLIQETGRAEGTGRAILYGTTNEFLNYFGLNSLEELPALPEEPGQEQDEEDSDLFMTRFQETFKEEVNA</sequence>
<organism evidence="6 7">
    <name type="scientific">Planococcus salinus</name>
    <dbReference type="NCBI Taxonomy" id="1848460"/>
    <lineage>
        <taxon>Bacteria</taxon>
        <taxon>Bacillati</taxon>
        <taxon>Bacillota</taxon>
        <taxon>Bacilli</taxon>
        <taxon>Bacillales</taxon>
        <taxon>Caryophanaceae</taxon>
        <taxon>Planococcus</taxon>
    </lineage>
</organism>
<evidence type="ECO:0000313" key="6">
    <source>
        <dbReference type="EMBL" id="RNF40535.1"/>
    </source>
</evidence>
<dbReference type="Gene3D" id="1.10.10.10">
    <property type="entry name" value="Winged helix-like DNA-binding domain superfamily/Winged helix DNA-binding domain"/>
    <property type="match status" value="2"/>
</dbReference>
<comment type="subunit">
    <text evidence="5">Homodimer. Homodimerization may be required to stabilize the binding of ScpA to the Smc head domains. Component of a cohesin-like complex composed of ScpA, ScpB and the Smc homodimer, in which ScpA and ScpB bind to the head domain of Smc. The presence of the three proteins is required for the association of the complex with DNA.</text>
</comment>
<dbReference type="NCBIfam" id="TIGR00281">
    <property type="entry name" value="SMC-Scp complex subunit ScpB"/>
    <property type="match status" value="1"/>
</dbReference>
<dbReference type="PANTHER" id="PTHR34298:SF2">
    <property type="entry name" value="SEGREGATION AND CONDENSATION PROTEIN B"/>
    <property type="match status" value="1"/>
</dbReference>
<dbReference type="PIRSF" id="PIRSF019345">
    <property type="entry name" value="ScpB"/>
    <property type="match status" value="1"/>
</dbReference>
<reference evidence="6 7" key="1">
    <citation type="journal article" date="2018" name="Int. J. Syst. Evol. Microbiol.">
        <title>Planococcus salinus sp. nov., a moderately halophilic bacterium isolated from a saline-alkali soil.</title>
        <authorList>
            <person name="Gan L."/>
        </authorList>
    </citation>
    <scope>NUCLEOTIDE SEQUENCE [LARGE SCALE GENOMIC DNA]</scope>
    <source>
        <strain evidence="6 7">LCB217</strain>
    </source>
</reference>
<dbReference type="SUPFAM" id="SSF46785">
    <property type="entry name" value="Winged helix' DNA-binding domain"/>
    <property type="match status" value="2"/>
</dbReference>
<dbReference type="InterPro" id="IPR005234">
    <property type="entry name" value="ScpB_csome_segregation"/>
</dbReference>
<keyword evidence="4 5" id="KW-0131">Cell cycle</keyword>
<comment type="function">
    <text evidence="5">Participates in chromosomal partition during cell division. May act via the formation of a condensin-like complex containing Smc and ScpA that pull DNA away from mid-cell into both cell halves.</text>
</comment>
<keyword evidence="7" id="KW-1185">Reference proteome</keyword>
<dbReference type="GO" id="GO:0051304">
    <property type="term" value="P:chromosome separation"/>
    <property type="evidence" value="ECO:0007669"/>
    <property type="project" value="InterPro"/>
</dbReference>
<evidence type="ECO:0000256" key="2">
    <source>
        <dbReference type="ARBA" id="ARBA00022618"/>
    </source>
</evidence>
<dbReference type="EMBL" id="RIAX01000002">
    <property type="protein sequence ID" value="RNF40535.1"/>
    <property type="molecule type" value="Genomic_DNA"/>
</dbReference>
<comment type="subcellular location">
    <subcellularLocation>
        <location evidence="5">Cytoplasm</location>
    </subcellularLocation>
    <text evidence="5">Associated with two foci at the outer edges of the nucleoid region in young cells, and at four foci within both cell halves in older cells.</text>
</comment>
<dbReference type="GO" id="GO:0051301">
    <property type="term" value="P:cell division"/>
    <property type="evidence" value="ECO:0007669"/>
    <property type="project" value="UniProtKB-KW"/>
</dbReference>
<proteinExistence type="inferred from homology"/>
<dbReference type="Pfam" id="PF04079">
    <property type="entry name" value="SMC_ScpB"/>
    <property type="match status" value="1"/>
</dbReference>
<gene>
    <name evidence="5 6" type="primary">scpB</name>
    <name evidence="6" type="ORF">EEX84_03680</name>
</gene>
<accession>A0A3M8P9Z7</accession>
<keyword evidence="1 5" id="KW-0963">Cytoplasm</keyword>
<dbReference type="AlphaFoldDB" id="A0A3M8P9Z7"/>
<dbReference type="HAMAP" id="MF_01804">
    <property type="entry name" value="ScpB"/>
    <property type="match status" value="1"/>
</dbReference>